<accession>G7DU06</accession>
<dbReference type="AlphaFoldDB" id="G7DU06"/>
<dbReference type="OrthoDB" id="423313at2759"/>
<feature type="transmembrane region" description="Helical" evidence="2">
    <location>
        <begin position="57"/>
        <end position="79"/>
    </location>
</feature>
<evidence type="ECO:0000256" key="2">
    <source>
        <dbReference type="SAM" id="Phobius"/>
    </source>
</evidence>
<dbReference type="eggNOG" id="ENOG502SM7G">
    <property type="taxonomic scope" value="Eukaryota"/>
</dbReference>
<sequence length="481" mass="53489">MVRTRSLTRGTLASISSLWQGEQYSQIATPGDDSVDGSKSEGELEQQASLQPSRRRIALKLALLSLSAACLCPIAYIAYRHLPVSLNATRIESTLWQILENINYEPLSTVDIDQTSDRSPLESGLPALLFPGKDRFNNHVYIALKAGYLGLKTRRSVIFPNPDGPLPLSAIFDHQGASKKASSPVSFDLSHITNDTLRLGCWAEHAGANFTEFGTQIATWPIPSIEGYDANSYELVEQISARFETFETTLDHLAETDERFKLQRRPSDKLLCMYPAFGLHEQDFSSIHGRPYDNDIMALQDPAWQYYGRHLYFSREIERLADLVIASTIDNPAIPFATVHIRRGDFCSARFSRANCNQAHAKTLDHYAAALDGFARQDDCNQKHGFPKVLVMTDELDPTFAEAVGHRGWHMIRSEAIIAVNLPADWLGLNVKPRFLAGIVDGAIMARGQAFAGTHRSTMSALAQLRVQTWQNGCSVLVNPQ</sequence>
<reference evidence="3 4" key="2">
    <citation type="journal article" date="2012" name="Open Biol.">
        <title>Characteristics of nucleosomes and linker DNA regions on the genome of the basidiomycete Mixia osmundae revealed by mono- and dinucleosome mapping.</title>
        <authorList>
            <person name="Nishida H."/>
            <person name="Kondo S."/>
            <person name="Matsumoto T."/>
            <person name="Suzuki Y."/>
            <person name="Yoshikawa H."/>
            <person name="Taylor T.D."/>
            <person name="Sugiyama J."/>
        </authorList>
    </citation>
    <scope>NUCLEOTIDE SEQUENCE [LARGE SCALE GENOMIC DNA]</scope>
    <source>
        <strain evidence="4">CBS 9802 / IAM 14324 / JCM 22182 / KY 12970</strain>
    </source>
</reference>
<organism evidence="3 4">
    <name type="scientific">Mixia osmundae (strain CBS 9802 / IAM 14324 / JCM 22182 / KY 12970)</name>
    <dbReference type="NCBI Taxonomy" id="764103"/>
    <lineage>
        <taxon>Eukaryota</taxon>
        <taxon>Fungi</taxon>
        <taxon>Dikarya</taxon>
        <taxon>Basidiomycota</taxon>
        <taxon>Pucciniomycotina</taxon>
        <taxon>Mixiomycetes</taxon>
        <taxon>Mixiales</taxon>
        <taxon>Mixiaceae</taxon>
        <taxon>Mixia</taxon>
    </lineage>
</organism>
<feature type="region of interest" description="Disordered" evidence="1">
    <location>
        <begin position="29"/>
        <end position="48"/>
    </location>
</feature>
<evidence type="ECO:0000313" key="3">
    <source>
        <dbReference type="EMBL" id="GAA94066.1"/>
    </source>
</evidence>
<protein>
    <recommendedName>
        <fullName evidence="5">GDP-fucose protein O-fucosyltransferase</fullName>
    </recommendedName>
</protein>
<dbReference type="HOGENOM" id="CLU_567509_0_0_1"/>
<keyword evidence="4" id="KW-1185">Reference proteome</keyword>
<evidence type="ECO:0000256" key="1">
    <source>
        <dbReference type="SAM" id="MobiDB-lite"/>
    </source>
</evidence>
<dbReference type="EMBL" id="BABT02000026">
    <property type="protein sequence ID" value="GAA94066.1"/>
    <property type="molecule type" value="Genomic_DNA"/>
</dbReference>
<dbReference type="Gene3D" id="3.40.50.11350">
    <property type="match status" value="1"/>
</dbReference>
<proteinExistence type="predicted"/>
<reference evidence="3 4" key="1">
    <citation type="journal article" date="2011" name="J. Gen. Appl. Microbiol.">
        <title>Draft genome sequencing of the enigmatic basidiomycete Mixia osmundae.</title>
        <authorList>
            <person name="Nishida H."/>
            <person name="Nagatsuka Y."/>
            <person name="Sugiyama J."/>
        </authorList>
    </citation>
    <scope>NUCLEOTIDE SEQUENCE [LARGE SCALE GENOMIC DNA]</scope>
    <source>
        <strain evidence="4">CBS 9802 / IAM 14324 / JCM 22182 / KY 12970</strain>
    </source>
</reference>
<dbReference type="STRING" id="764103.G7DU06"/>
<keyword evidence="2" id="KW-0812">Transmembrane</keyword>
<dbReference type="CDD" id="cd11296">
    <property type="entry name" value="O-FucT_like"/>
    <property type="match status" value="1"/>
</dbReference>
<keyword evidence="2" id="KW-0472">Membrane</keyword>
<name>G7DU06_MIXOS</name>
<keyword evidence="2" id="KW-1133">Transmembrane helix</keyword>
<gene>
    <name evidence="3" type="primary">Mo00713</name>
    <name evidence="3" type="ORF">E5Q_00713</name>
</gene>
<evidence type="ECO:0000313" key="4">
    <source>
        <dbReference type="Proteomes" id="UP000009131"/>
    </source>
</evidence>
<evidence type="ECO:0008006" key="5">
    <source>
        <dbReference type="Google" id="ProtNLM"/>
    </source>
</evidence>
<dbReference type="Proteomes" id="UP000009131">
    <property type="component" value="Unassembled WGS sequence"/>
</dbReference>
<dbReference type="RefSeq" id="XP_014570334.1">
    <property type="nucleotide sequence ID" value="XM_014714848.1"/>
</dbReference>
<dbReference type="InParanoid" id="G7DU06"/>
<comment type="caution">
    <text evidence="3">The sequence shown here is derived from an EMBL/GenBank/DDBJ whole genome shotgun (WGS) entry which is preliminary data.</text>
</comment>